<keyword evidence="1" id="KW-0282">Flagellum</keyword>
<sequence>MQVDNFLARYNSSLNSHLIDSKKRELEDVKSKEEEKKFDEALREQTDAFEAFMVKTVLDVSLQDKVSVFEKDKASDEIYSSMYNDTMSKALSGGMGFSELLFNFLKERS</sequence>
<keyword evidence="1" id="KW-0969">Cilium</keyword>
<keyword evidence="2" id="KW-1185">Reference proteome</keyword>
<dbReference type="RefSeq" id="WP_094325696.1">
    <property type="nucleotide sequence ID" value="NZ_CP022347.1"/>
</dbReference>
<gene>
    <name evidence="1" type="ORF">CAV_1273</name>
</gene>
<accession>A0A222MYH6</accession>
<name>A0A222MYH6_9BACT</name>
<dbReference type="EMBL" id="CP022347">
    <property type="protein sequence ID" value="ASQ30899.1"/>
    <property type="molecule type" value="Genomic_DNA"/>
</dbReference>
<keyword evidence="1" id="KW-0966">Cell projection</keyword>
<reference evidence="1 2" key="1">
    <citation type="submission" date="2017-07" db="EMBL/GenBank/DDBJ databases">
        <title>Analysis of two Campylobacter avium genomes and identification of a novel hippuricase gene.</title>
        <authorList>
            <person name="Miller W.G."/>
            <person name="Chapman M.H."/>
            <person name="Yee E."/>
            <person name="Revez J."/>
            <person name="Bono J.L."/>
            <person name="Rossi M."/>
        </authorList>
    </citation>
    <scope>NUCLEOTIDE SEQUENCE [LARGE SCALE GENOMIC DNA]</scope>
    <source>
        <strain evidence="1 2">LMG 24591</strain>
    </source>
</reference>
<dbReference type="Proteomes" id="UP000201169">
    <property type="component" value="Chromosome"/>
</dbReference>
<proteinExistence type="predicted"/>
<protein>
    <submittedName>
        <fullName evidence="1">Putative flagellar protein FlgJ</fullName>
    </submittedName>
</protein>
<dbReference type="OrthoDB" id="5324665at2"/>
<evidence type="ECO:0000313" key="1">
    <source>
        <dbReference type="EMBL" id="ASQ30899.1"/>
    </source>
</evidence>
<dbReference type="AlphaFoldDB" id="A0A222MYH6"/>
<organism evidence="1 2">
    <name type="scientific">Campylobacter avium LMG 24591</name>
    <dbReference type="NCBI Taxonomy" id="522484"/>
    <lineage>
        <taxon>Bacteria</taxon>
        <taxon>Pseudomonadati</taxon>
        <taxon>Campylobacterota</taxon>
        <taxon>Epsilonproteobacteria</taxon>
        <taxon>Campylobacterales</taxon>
        <taxon>Campylobacteraceae</taxon>
        <taxon>Campylobacter</taxon>
    </lineage>
</organism>
<dbReference type="KEGG" id="cavi:CAV_1273"/>
<evidence type="ECO:0000313" key="2">
    <source>
        <dbReference type="Proteomes" id="UP000201169"/>
    </source>
</evidence>